<dbReference type="PANTHER" id="PTHR34068">
    <property type="entry name" value="UPF0145 PROTEIN YBJQ"/>
    <property type="match status" value="1"/>
</dbReference>
<dbReference type="HAMAP" id="MF_00338">
    <property type="entry name" value="UPF0145"/>
    <property type="match status" value="1"/>
</dbReference>
<sequence length="195" mass="21058">MIITTTDSVEGYRVTRYFPPVVANVVAGTNVLSDLFAGLSDVFGGRSATYQTYLAEMHAGAVRELEQKAAALGANCLLGTRFDLDQISGKGMQMFMLNAVGTPVTIATDAEIAAQAAAAQEVRLEAEQRAAERRERLAGATSVQDMLRDPEIARQAKERYRLYGRDVSAAFLNDKARELGLGDVDVWPEDVAGLV</sequence>
<dbReference type="InterPro" id="IPR002765">
    <property type="entry name" value="UPF0145_YbjQ-like"/>
</dbReference>
<accession>F8A391</accession>
<dbReference type="RefSeq" id="WP_013884601.1">
    <property type="nucleotide sequence ID" value="NC_015671.1"/>
</dbReference>
<dbReference type="Pfam" id="PF01906">
    <property type="entry name" value="YbjQ_1"/>
    <property type="match status" value="1"/>
</dbReference>
<keyword evidence="4" id="KW-1185">Reference proteome</keyword>
<dbReference type="EMBL" id="CP002665">
    <property type="protein sequence ID" value="AEI13084.1"/>
    <property type="molecule type" value="Genomic_DNA"/>
</dbReference>
<dbReference type="Proteomes" id="UP000000485">
    <property type="component" value="Chromosome"/>
</dbReference>
<dbReference type="AlphaFoldDB" id="F8A391"/>
<dbReference type="SUPFAM" id="SSF117782">
    <property type="entry name" value="YbjQ-like"/>
    <property type="match status" value="1"/>
</dbReference>
<dbReference type="eggNOG" id="COG0393">
    <property type="taxonomic scope" value="Bacteria"/>
</dbReference>
<dbReference type="HOGENOM" id="CLU_1394150_0_0_11"/>
<evidence type="ECO:0000256" key="2">
    <source>
        <dbReference type="HAMAP-Rule" id="MF_00338"/>
    </source>
</evidence>
<dbReference type="KEGG" id="cga:Celgi_2585"/>
<organism evidence="3 4">
    <name type="scientific">Cellulomonas gilvus (strain ATCC 13127 / NRRL B-14078)</name>
    <name type="common">Cellvibrio gilvus</name>
    <dbReference type="NCBI Taxonomy" id="593907"/>
    <lineage>
        <taxon>Bacteria</taxon>
        <taxon>Bacillati</taxon>
        <taxon>Actinomycetota</taxon>
        <taxon>Actinomycetes</taxon>
        <taxon>Micrococcales</taxon>
        <taxon>Cellulomonadaceae</taxon>
        <taxon>Cellulomonas</taxon>
    </lineage>
</organism>
<dbReference type="InterPro" id="IPR035439">
    <property type="entry name" value="UPF0145_dom_sf"/>
</dbReference>
<reference evidence="4" key="1">
    <citation type="submission" date="2011-04" db="EMBL/GenBank/DDBJ databases">
        <title>Complete sequence of Cellvibrio gilvus ATCC 13127.</title>
        <authorList>
            <person name="Lucas S."/>
            <person name="Han J."/>
            <person name="Lapidus A."/>
            <person name="Cheng J.-F."/>
            <person name="Goodwin L."/>
            <person name="Pitluck S."/>
            <person name="Peters L."/>
            <person name="Munk A."/>
            <person name="Detter J.C."/>
            <person name="Han C."/>
            <person name="Tapia R."/>
            <person name="Land M."/>
            <person name="Hauser L."/>
            <person name="Kyrpides N."/>
            <person name="Ivanova N."/>
            <person name="Ovchinnikova G."/>
            <person name="Pagani I."/>
            <person name="Mead D."/>
            <person name="Brumm P."/>
            <person name="Woyke T."/>
        </authorList>
    </citation>
    <scope>NUCLEOTIDE SEQUENCE [LARGE SCALE GENOMIC DNA]</scope>
    <source>
        <strain evidence="4">ATCC 13127 / NRRL B-14078</strain>
    </source>
</reference>
<evidence type="ECO:0000256" key="1">
    <source>
        <dbReference type="ARBA" id="ARBA00010751"/>
    </source>
</evidence>
<name>F8A391_CELGA</name>
<proteinExistence type="inferred from homology"/>
<dbReference type="PANTHER" id="PTHR34068:SF1">
    <property type="entry name" value="UPF0145 PROTEIN YBJQ"/>
    <property type="match status" value="1"/>
</dbReference>
<dbReference type="STRING" id="593907.Celgi_2585"/>
<evidence type="ECO:0000313" key="3">
    <source>
        <dbReference type="EMBL" id="AEI13084.1"/>
    </source>
</evidence>
<gene>
    <name evidence="3" type="ordered locus">Celgi_2585</name>
</gene>
<comment type="similarity">
    <text evidence="1 2">Belongs to the UPF0145 family.</text>
</comment>
<protein>
    <recommendedName>
        <fullName evidence="2">UPF0145 protein Celgi_2585</fullName>
    </recommendedName>
</protein>
<evidence type="ECO:0000313" key="4">
    <source>
        <dbReference type="Proteomes" id="UP000000485"/>
    </source>
</evidence>
<dbReference type="Gene3D" id="3.30.110.70">
    <property type="entry name" value="Hypothetical protein apc22750. Chain B"/>
    <property type="match status" value="1"/>
</dbReference>